<dbReference type="InterPro" id="IPR006029">
    <property type="entry name" value="Neurotrans-gated_channel_TM"/>
</dbReference>
<protein>
    <recommendedName>
        <fullName evidence="11">CHRNN</fullName>
    </recommendedName>
</protein>
<proteinExistence type="predicted"/>
<feature type="transmembrane region" description="Helical" evidence="5">
    <location>
        <begin position="260"/>
        <end position="282"/>
    </location>
</feature>
<evidence type="ECO:0000256" key="5">
    <source>
        <dbReference type="SAM" id="Phobius"/>
    </source>
</evidence>
<dbReference type="Gene3D" id="1.20.58.390">
    <property type="entry name" value="Neurotransmitter-gated ion-channel transmembrane domain"/>
    <property type="match status" value="1"/>
</dbReference>
<dbReference type="OrthoDB" id="6085686at2759"/>
<dbReference type="InterPro" id="IPR036719">
    <property type="entry name" value="Neuro-gated_channel_TM_sf"/>
</dbReference>
<dbReference type="Gene3D" id="2.70.170.10">
    <property type="entry name" value="Neurotransmitter-gated ion-channel ligand-binding domain"/>
    <property type="match status" value="1"/>
</dbReference>
<feature type="transmembrane region" description="Helical" evidence="5">
    <location>
        <begin position="288"/>
        <end position="315"/>
    </location>
</feature>
<evidence type="ECO:0000256" key="1">
    <source>
        <dbReference type="ARBA" id="ARBA00004141"/>
    </source>
</evidence>
<dbReference type="CDD" id="cd19051">
    <property type="entry name" value="LGIC_TM_cation"/>
    <property type="match status" value="1"/>
</dbReference>
<feature type="chain" id="PRO_5026699670" description="CHRNN" evidence="6">
    <location>
        <begin position="23"/>
        <end position="396"/>
    </location>
</feature>
<organism evidence="9 10">
    <name type="scientific">Mytilus coruscus</name>
    <name type="common">Sea mussel</name>
    <dbReference type="NCBI Taxonomy" id="42192"/>
    <lineage>
        <taxon>Eukaryota</taxon>
        <taxon>Metazoa</taxon>
        <taxon>Spiralia</taxon>
        <taxon>Lophotrochozoa</taxon>
        <taxon>Mollusca</taxon>
        <taxon>Bivalvia</taxon>
        <taxon>Autobranchia</taxon>
        <taxon>Pteriomorphia</taxon>
        <taxon>Mytilida</taxon>
        <taxon>Mytiloidea</taxon>
        <taxon>Mytilidae</taxon>
        <taxon>Mytilinae</taxon>
        <taxon>Mytilus</taxon>
    </lineage>
</organism>
<name>A0A6J8DAG4_MYTCO</name>
<dbReference type="EMBL" id="CACVKT020006931">
    <property type="protein sequence ID" value="CAC5404312.1"/>
    <property type="molecule type" value="Genomic_DNA"/>
</dbReference>
<dbReference type="InterPro" id="IPR006202">
    <property type="entry name" value="Neur_chan_lig-bd"/>
</dbReference>
<gene>
    <name evidence="9" type="ORF">MCOR_38119</name>
</gene>
<feature type="domain" description="Neurotransmitter-gated ion-channel transmembrane" evidence="8">
    <location>
        <begin position="233"/>
        <end position="347"/>
    </location>
</feature>
<feature type="transmembrane region" description="Helical" evidence="5">
    <location>
        <begin position="372"/>
        <end position="395"/>
    </location>
</feature>
<evidence type="ECO:0000256" key="2">
    <source>
        <dbReference type="ARBA" id="ARBA00022692"/>
    </source>
</evidence>
<feature type="transmembrane region" description="Helical" evidence="5">
    <location>
        <begin position="227"/>
        <end position="248"/>
    </location>
</feature>
<keyword evidence="4 5" id="KW-0472">Membrane</keyword>
<feature type="domain" description="Neurotransmitter-gated ion-channel ligand-binding" evidence="7">
    <location>
        <begin position="25"/>
        <end position="205"/>
    </location>
</feature>
<keyword evidence="2 5" id="KW-0812">Transmembrane</keyword>
<comment type="subcellular location">
    <subcellularLocation>
        <location evidence="1">Membrane</location>
        <topology evidence="1">Multi-pass membrane protein</topology>
    </subcellularLocation>
</comment>
<evidence type="ECO:0000259" key="8">
    <source>
        <dbReference type="Pfam" id="PF02932"/>
    </source>
</evidence>
<evidence type="ECO:0000256" key="6">
    <source>
        <dbReference type="SAM" id="SignalP"/>
    </source>
</evidence>
<dbReference type="GO" id="GO:0016020">
    <property type="term" value="C:membrane"/>
    <property type="evidence" value="ECO:0007669"/>
    <property type="project" value="UniProtKB-SubCell"/>
</dbReference>
<dbReference type="AlphaFoldDB" id="A0A6J8DAG4"/>
<dbReference type="GO" id="GO:0005230">
    <property type="term" value="F:extracellular ligand-gated monoatomic ion channel activity"/>
    <property type="evidence" value="ECO:0007669"/>
    <property type="project" value="InterPro"/>
</dbReference>
<keyword evidence="10" id="KW-1185">Reference proteome</keyword>
<dbReference type="PRINTS" id="PR00252">
    <property type="entry name" value="NRIONCHANNEL"/>
</dbReference>
<dbReference type="PANTHER" id="PTHR18945">
    <property type="entry name" value="NEUROTRANSMITTER GATED ION CHANNEL"/>
    <property type="match status" value="1"/>
</dbReference>
<dbReference type="SUPFAM" id="SSF90112">
    <property type="entry name" value="Neurotransmitter-gated ion-channel transmembrane pore"/>
    <property type="match status" value="1"/>
</dbReference>
<accession>A0A6J8DAG4</accession>
<dbReference type="Proteomes" id="UP000507470">
    <property type="component" value="Unassembled WGS sequence"/>
</dbReference>
<dbReference type="CDD" id="cd18989">
    <property type="entry name" value="LGIC_ECD_cation"/>
    <property type="match status" value="1"/>
</dbReference>
<reference evidence="9 10" key="1">
    <citation type="submission" date="2020-06" db="EMBL/GenBank/DDBJ databases">
        <authorList>
            <person name="Li R."/>
            <person name="Bekaert M."/>
        </authorList>
    </citation>
    <scope>NUCLEOTIDE SEQUENCE [LARGE SCALE GENOMIC DNA]</scope>
    <source>
        <strain evidence="10">wild</strain>
    </source>
</reference>
<dbReference type="InterPro" id="IPR006201">
    <property type="entry name" value="Neur_channel"/>
</dbReference>
<keyword evidence="3 5" id="KW-1133">Transmembrane helix</keyword>
<dbReference type="InterPro" id="IPR036734">
    <property type="entry name" value="Neur_chan_lig-bd_sf"/>
</dbReference>
<evidence type="ECO:0008006" key="11">
    <source>
        <dbReference type="Google" id="ProtNLM"/>
    </source>
</evidence>
<dbReference type="GO" id="GO:0004888">
    <property type="term" value="F:transmembrane signaling receptor activity"/>
    <property type="evidence" value="ECO:0007669"/>
    <property type="project" value="InterPro"/>
</dbReference>
<feature type="signal peptide" evidence="6">
    <location>
        <begin position="1"/>
        <end position="22"/>
    </location>
</feature>
<dbReference type="Pfam" id="PF02932">
    <property type="entry name" value="Neur_chan_memb"/>
    <property type="match status" value="1"/>
</dbReference>
<sequence>MELFALLCSAVIFVLEIGVALGSNNIYKDIFQNYAKELIPTWNVPTPLKLSINAAPSTIVSFTELEEKLTMTMSITVNWTDHRLTWNPTLYNNTHVLTIPPHDIWLPYLYLANSVNDVKPIGQEADFYVILVTNGMVYWTPGGVFEAQCASDVSKFPFDTQFCSFIFTMWGILPGEVEYDVYSKVPDLKYFFANSDWTVIDTYQNGSLIGGDSSAFVVGISIKRKPVYYVVTVILPTLLFCLMNPLIFCLPVESGERISLGMTILLAYAIFLTIVAASIPAKSDPLCIVLLVLVCIMMVSGVIVILTIISAYYYYMEDISHANPCLRNLTLRFKQKQNFRDKLNLEENKDTNSNSFSDSSFSGKDLSKTLDIIFCVISFVLFIGILSAYFLYILIA</sequence>
<dbReference type="Pfam" id="PF02931">
    <property type="entry name" value="Neur_chan_LBD"/>
    <property type="match status" value="1"/>
</dbReference>
<evidence type="ECO:0000256" key="3">
    <source>
        <dbReference type="ARBA" id="ARBA00022989"/>
    </source>
</evidence>
<evidence type="ECO:0000256" key="4">
    <source>
        <dbReference type="ARBA" id="ARBA00023136"/>
    </source>
</evidence>
<evidence type="ECO:0000313" key="9">
    <source>
        <dbReference type="EMBL" id="CAC5404312.1"/>
    </source>
</evidence>
<evidence type="ECO:0000259" key="7">
    <source>
        <dbReference type="Pfam" id="PF02931"/>
    </source>
</evidence>
<dbReference type="InterPro" id="IPR038050">
    <property type="entry name" value="Neuro_actylchol_rec"/>
</dbReference>
<keyword evidence="6" id="KW-0732">Signal</keyword>
<evidence type="ECO:0000313" key="10">
    <source>
        <dbReference type="Proteomes" id="UP000507470"/>
    </source>
</evidence>
<dbReference type="SUPFAM" id="SSF63712">
    <property type="entry name" value="Nicotinic receptor ligand binding domain-like"/>
    <property type="match status" value="1"/>
</dbReference>